<evidence type="ECO:0000313" key="7">
    <source>
        <dbReference type="EMBL" id="EGF22714.1"/>
    </source>
</evidence>
<keyword evidence="2" id="KW-1003">Cell membrane</keyword>
<keyword evidence="8" id="KW-1185">Reference proteome</keyword>
<feature type="transmembrane region" description="Helical" evidence="6">
    <location>
        <begin position="20"/>
        <end position="46"/>
    </location>
</feature>
<dbReference type="PANTHER" id="PTHR34857:SF2">
    <property type="entry name" value="SLL0384 PROTEIN"/>
    <property type="match status" value="1"/>
</dbReference>
<evidence type="ECO:0000256" key="5">
    <source>
        <dbReference type="ARBA" id="ARBA00023136"/>
    </source>
</evidence>
<dbReference type="InterPro" id="IPR051611">
    <property type="entry name" value="ECF_transporter_component"/>
</dbReference>
<dbReference type="GeneID" id="93209974"/>
<sequence length="226" mass="25469">MFVYRESALNPNPISKFLVLILMSFTVFHVVHTEILLAAFLSLLFFINGYRMYAIKVFFIYTVLTLVPSFPDLEKLPALLKMSLGLALLVRIFFLPYLAGNLLIKTSDVSSIISSLGLLKIPQQVSIPLAVMFRFFPSFQEEKANIKMAMKIRGVSRKNFLKYAEYVFVPLLILSTNIADDIAKAAECKAIEAPGKKTRYFAIKFRLIDFIYPALALLLLAGGVLL</sequence>
<dbReference type="RefSeq" id="WP_006303431.1">
    <property type="nucleotide sequence ID" value="NZ_ACGK02000005.1"/>
</dbReference>
<evidence type="ECO:0000256" key="4">
    <source>
        <dbReference type="ARBA" id="ARBA00022989"/>
    </source>
</evidence>
<dbReference type="OrthoDB" id="3251998at2"/>
<proteinExistence type="predicted"/>
<dbReference type="PANTHER" id="PTHR34857">
    <property type="entry name" value="SLL0384 PROTEIN"/>
    <property type="match status" value="1"/>
</dbReference>
<comment type="subcellular location">
    <subcellularLocation>
        <location evidence="1">Membrane</location>
        <topology evidence="1">Multi-pass membrane protein</topology>
    </subcellularLocation>
</comment>
<feature type="transmembrane region" description="Helical" evidence="6">
    <location>
        <begin position="207"/>
        <end position="225"/>
    </location>
</feature>
<dbReference type="EMBL" id="ACGK02000005">
    <property type="protein sequence ID" value="EGF22714.1"/>
    <property type="molecule type" value="Genomic_DNA"/>
</dbReference>
<protein>
    <submittedName>
        <fullName evidence="7">Cobalt transport protein</fullName>
    </submittedName>
</protein>
<evidence type="ECO:0000256" key="3">
    <source>
        <dbReference type="ARBA" id="ARBA00022692"/>
    </source>
</evidence>
<dbReference type="InterPro" id="IPR003339">
    <property type="entry name" value="ABC/ECF_trnsptr_transmembrane"/>
</dbReference>
<evidence type="ECO:0000313" key="8">
    <source>
        <dbReference type="Proteomes" id="UP000005947"/>
    </source>
</evidence>
<dbReference type="GO" id="GO:0005886">
    <property type="term" value="C:plasma membrane"/>
    <property type="evidence" value="ECO:0007669"/>
    <property type="project" value="UniProtKB-ARBA"/>
</dbReference>
<evidence type="ECO:0000256" key="2">
    <source>
        <dbReference type="ARBA" id="ARBA00022475"/>
    </source>
</evidence>
<dbReference type="eggNOG" id="COG0619">
    <property type="taxonomic scope" value="Bacteria"/>
</dbReference>
<dbReference type="Proteomes" id="UP000005947">
    <property type="component" value="Unassembled WGS sequence"/>
</dbReference>
<dbReference type="CDD" id="cd16914">
    <property type="entry name" value="EcfT"/>
    <property type="match status" value="1"/>
</dbReference>
<dbReference type="AlphaFoldDB" id="F1T6Y5"/>
<dbReference type="Pfam" id="PF02361">
    <property type="entry name" value="CbiQ"/>
    <property type="match status" value="1"/>
</dbReference>
<keyword evidence="4 6" id="KW-1133">Transmembrane helix</keyword>
<keyword evidence="3 6" id="KW-0812">Transmembrane</keyword>
<keyword evidence="5 6" id="KW-0472">Membrane</keyword>
<reference evidence="7 8" key="1">
    <citation type="submission" date="2011-02" db="EMBL/GenBank/DDBJ databases">
        <authorList>
            <person name="Muzny D."/>
            <person name="Qin X."/>
            <person name="Buhay C."/>
            <person name="Dugan-Rocha S."/>
            <person name="Ding Y."/>
            <person name="Chen G."/>
            <person name="Hawes A."/>
            <person name="Holder M."/>
            <person name="Jhangiani S."/>
            <person name="Johnson A."/>
            <person name="Khan Z."/>
            <person name="Li Z."/>
            <person name="Liu W."/>
            <person name="Liu X."/>
            <person name="Perez L."/>
            <person name="Shen H."/>
            <person name="Wang Q."/>
            <person name="Watt J."/>
            <person name="Xi L."/>
            <person name="Xin Y."/>
            <person name="Zhou J."/>
            <person name="Deng J."/>
            <person name="Jiang H."/>
            <person name="Liu Y."/>
            <person name="Qu J."/>
            <person name="Song X.-Z."/>
            <person name="Zhang L."/>
            <person name="Villasana D."/>
            <person name="Johnson A."/>
            <person name="Liu J."/>
            <person name="Liyanage D."/>
            <person name="Lorensuhewa L."/>
            <person name="Robinson T."/>
            <person name="Song A."/>
            <person name="Song B.-B."/>
            <person name="Dinh H."/>
            <person name="Thornton R."/>
            <person name="Coyle M."/>
            <person name="Francisco L."/>
            <person name="Jackson L."/>
            <person name="Javaid M."/>
            <person name="Korchina V."/>
            <person name="Kovar C."/>
            <person name="Mata R."/>
            <person name="Mathew T."/>
            <person name="Ngo R."/>
            <person name="Nguyen L."/>
            <person name="Nguyen N."/>
            <person name="Okwuonu G."/>
            <person name="Ongeri F."/>
            <person name="Pham C."/>
            <person name="Simmons D."/>
            <person name="Wilczek-Boney K."/>
            <person name="Hale W."/>
            <person name="Jakkamsetti A."/>
            <person name="Pham P."/>
            <person name="Ruth R."/>
            <person name="San Lucas F."/>
            <person name="Warren J."/>
            <person name="Zhang J."/>
            <person name="Zhao Z."/>
            <person name="Zhou C."/>
            <person name="Zhu D."/>
            <person name="Lee S."/>
            <person name="Bess C."/>
            <person name="Blankenburg K."/>
            <person name="Forbes L."/>
            <person name="Fu Q."/>
            <person name="Gubbala S."/>
            <person name="Hirani K."/>
            <person name="Jayaseelan J.C."/>
            <person name="Lara F."/>
            <person name="Munidasa M."/>
            <person name="Palculict T."/>
            <person name="Patil S."/>
            <person name="Pu L.-L."/>
            <person name="Saada N."/>
            <person name="Tang L."/>
            <person name="Weissenberger G."/>
            <person name="Zhu Y."/>
            <person name="Hemphill L."/>
            <person name="Shang Y."/>
            <person name="Youmans B."/>
            <person name="Ayvaz T."/>
            <person name="Ross M."/>
            <person name="Santibanez J."/>
            <person name="Aqrawi P."/>
            <person name="Gross S."/>
            <person name="Joshi V."/>
            <person name="Fowler G."/>
            <person name="Nazareth L."/>
            <person name="Reid J."/>
            <person name="Worley K."/>
            <person name="Petrosino J."/>
            <person name="Highlander S."/>
            <person name="Gibbs R."/>
        </authorList>
    </citation>
    <scope>NUCLEOTIDE SEQUENCE [LARGE SCALE GENOMIC DNA]</scope>
    <source>
        <strain evidence="7 8">DSM 15829</strain>
    </source>
</reference>
<feature type="transmembrane region" description="Helical" evidence="6">
    <location>
        <begin position="53"/>
        <end position="70"/>
    </location>
</feature>
<comment type="caution">
    <text evidence="7">The sequence shown here is derived from an EMBL/GenBank/DDBJ whole genome shotgun (WGS) entry which is preliminary data.</text>
</comment>
<evidence type="ECO:0000256" key="6">
    <source>
        <dbReference type="SAM" id="Phobius"/>
    </source>
</evidence>
<name>F1T6Y5_9ACTN</name>
<gene>
    <name evidence="7" type="ORF">HMPREF0091_11221</name>
</gene>
<accession>F1T6Y5</accession>
<evidence type="ECO:0000256" key="1">
    <source>
        <dbReference type="ARBA" id="ARBA00004141"/>
    </source>
</evidence>
<organism evidence="7 8">
    <name type="scientific">Fannyhessea vaginae DSM 15829</name>
    <dbReference type="NCBI Taxonomy" id="525256"/>
    <lineage>
        <taxon>Bacteria</taxon>
        <taxon>Bacillati</taxon>
        <taxon>Actinomycetota</taxon>
        <taxon>Coriobacteriia</taxon>
        <taxon>Coriobacteriales</taxon>
        <taxon>Atopobiaceae</taxon>
        <taxon>Fannyhessea</taxon>
    </lineage>
</organism>
<feature type="transmembrane region" description="Helical" evidence="6">
    <location>
        <begin position="82"/>
        <end position="104"/>
    </location>
</feature>